<dbReference type="InterPro" id="IPR013538">
    <property type="entry name" value="ASHA1/2-like_C"/>
</dbReference>
<organism evidence="3 4">
    <name type="scientific">Pseudonocardia zijingensis</name>
    <dbReference type="NCBI Taxonomy" id="153376"/>
    <lineage>
        <taxon>Bacteria</taxon>
        <taxon>Bacillati</taxon>
        <taxon>Actinomycetota</taxon>
        <taxon>Actinomycetes</taxon>
        <taxon>Pseudonocardiales</taxon>
        <taxon>Pseudonocardiaceae</taxon>
        <taxon>Pseudonocardia</taxon>
    </lineage>
</organism>
<dbReference type="InterPro" id="IPR023393">
    <property type="entry name" value="START-like_dom_sf"/>
</dbReference>
<dbReference type="RefSeq" id="WP_343944721.1">
    <property type="nucleotide sequence ID" value="NZ_BAAAHP010000178.1"/>
</dbReference>
<comment type="similarity">
    <text evidence="1">Belongs to the AHA1 family.</text>
</comment>
<sequence>MFEIDPQVDAVRRAVGRRERDGREAAVVTISQAYDTDVEDLWEACTTADRLARWFAPVSGDLRLGGRYQIEGNASGTVERCDPPKSFSLTWEFGGGISWVEVRLAPEPGGGSRFELEHIAHPEEHWEQYGPGAVGLGYDMALAALALHLATGGGVTNDQDHAAWWATESGTRFLTECGRRWSEADVAGGAEPEAARAAAERTVAAYTAS</sequence>
<comment type="caution">
    <text evidence="3">The sequence shown here is derived from an EMBL/GenBank/DDBJ whole genome shotgun (WGS) entry which is preliminary data.</text>
</comment>
<protein>
    <submittedName>
        <fullName evidence="3">SRPBCC family protein</fullName>
    </submittedName>
</protein>
<dbReference type="Pfam" id="PF08327">
    <property type="entry name" value="AHSA1"/>
    <property type="match status" value="1"/>
</dbReference>
<dbReference type="SUPFAM" id="SSF55961">
    <property type="entry name" value="Bet v1-like"/>
    <property type="match status" value="1"/>
</dbReference>
<evidence type="ECO:0000259" key="2">
    <source>
        <dbReference type="Pfam" id="PF08327"/>
    </source>
</evidence>
<reference evidence="4" key="1">
    <citation type="journal article" date="2019" name="Int. J. Syst. Evol. Microbiol.">
        <title>The Global Catalogue of Microorganisms (GCM) 10K type strain sequencing project: providing services to taxonomists for standard genome sequencing and annotation.</title>
        <authorList>
            <consortium name="The Broad Institute Genomics Platform"/>
            <consortium name="The Broad Institute Genome Sequencing Center for Infectious Disease"/>
            <person name="Wu L."/>
            <person name="Ma J."/>
        </authorList>
    </citation>
    <scope>NUCLEOTIDE SEQUENCE [LARGE SCALE GENOMIC DNA]</scope>
    <source>
        <strain evidence="4">JCM 11117</strain>
    </source>
</reference>
<dbReference type="EMBL" id="BAAAHP010000178">
    <property type="protein sequence ID" value="GAA0897133.1"/>
    <property type="molecule type" value="Genomic_DNA"/>
</dbReference>
<proteinExistence type="inferred from homology"/>
<evidence type="ECO:0000313" key="3">
    <source>
        <dbReference type="EMBL" id="GAA0897133.1"/>
    </source>
</evidence>
<feature type="domain" description="Activator of Hsp90 ATPase homologue 1/2-like C-terminal" evidence="2">
    <location>
        <begin position="36"/>
        <end position="141"/>
    </location>
</feature>
<accession>A0ABP3YMC5</accession>
<evidence type="ECO:0000313" key="4">
    <source>
        <dbReference type="Proteomes" id="UP001499967"/>
    </source>
</evidence>
<dbReference type="Gene3D" id="3.30.530.20">
    <property type="match status" value="1"/>
</dbReference>
<keyword evidence="4" id="KW-1185">Reference proteome</keyword>
<evidence type="ECO:0000256" key="1">
    <source>
        <dbReference type="ARBA" id="ARBA00006817"/>
    </source>
</evidence>
<dbReference type="CDD" id="cd08899">
    <property type="entry name" value="SRPBCC_CalC_Aha1-like_6"/>
    <property type="match status" value="1"/>
</dbReference>
<name>A0ABP3YMC5_9PSEU</name>
<dbReference type="Proteomes" id="UP001499967">
    <property type="component" value="Unassembled WGS sequence"/>
</dbReference>
<gene>
    <name evidence="3" type="ORF">GCM10009559_57210</name>
</gene>